<dbReference type="PANTHER" id="PTHR11203:SF37">
    <property type="entry name" value="INTEGRATOR COMPLEX SUBUNIT 11"/>
    <property type="match status" value="1"/>
</dbReference>
<keyword evidence="6" id="KW-1185">Reference proteome</keyword>
<dbReference type="PANTHER" id="PTHR11203">
    <property type="entry name" value="CLEAVAGE AND POLYADENYLATION SPECIFICITY FACTOR FAMILY MEMBER"/>
    <property type="match status" value="1"/>
</dbReference>
<dbReference type="Pfam" id="PF00753">
    <property type="entry name" value="Lactamase_B"/>
    <property type="match status" value="1"/>
</dbReference>
<feature type="region of interest" description="Disordered" evidence="2">
    <location>
        <begin position="302"/>
        <end position="338"/>
    </location>
</feature>
<gene>
    <name evidence="5" type="ORF">JOE57_001383</name>
</gene>
<organism evidence="5 6">
    <name type="scientific">Microlunatus panaciterrae</name>
    <dbReference type="NCBI Taxonomy" id="400768"/>
    <lineage>
        <taxon>Bacteria</taxon>
        <taxon>Bacillati</taxon>
        <taxon>Actinomycetota</taxon>
        <taxon>Actinomycetes</taxon>
        <taxon>Propionibacteriales</taxon>
        <taxon>Propionibacteriaceae</taxon>
        <taxon>Microlunatus</taxon>
    </lineage>
</organism>
<dbReference type="InterPro" id="IPR022712">
    <property type="entry name" value="Beta_Casp"/>
</dbReference>
<dbReference type="CDD" id="cd16295">
    <property type="entry name" value="TTHA0252-CPSF-like_MBL-fold"/>
    <property type="match status" value="1"/>
</dbReference>
<proteinExistence type="predicted"/>
<feature type="compositionally biased region" description="Polar residues" evidence="2">
    <location>
        <begin position="327"/>
        <end position="338"/>
    </location>
</feature>
<dbReference type="InterPro" id="IPR036866">
    <property type="entry name" value="RibonucZ/Hydroxyglut_hydro"/>
</dbReference>
<keyword evidence="1" id="KW-0378">Hydrolase</keyword>
<dbReference type="SUPFAM" id="SSF56281">
    <property type="entry name" value="Metallo-hydrolase/oxidoreductase"/>
    <property type="match status" value="1"/>
</dbReference>
<dbReference type="RefSeq" id="WP_204916996.1">
    <property type="nucleotide sequence ID" value="NZ_BAAAQP010000008.1"/>
</dbReference>
<name>A0ABS2RIR1_9ACTN</name>
<evidence type="ECO:0000259" key="4">
    <source>
        <dbReference type="SMART" id="SM01027"/>
    </source>
</evidence>
<reference evidence="5 6" key="1">
    <citation type="submission" date="2021-01" db="EMBL/GenBank/DDBJ databases">
        <title>Sequencing the genomes of 1000 actinobacteria strains.</title>
        <authorList>
            <person name="Klenk H.-P."/>
        </authorList>
    </citation>
    <scope>NUCLEOTIDE SEQUENCE [LARGE SCALE GENOMIC DNA]</scope>
    <source>
        <strain evidence="5 6">DSM 18662</strain>
    </source>
</reference>
<evidence type="ECO:0000259" key="3">
    <source>
        <dbReference type="SMART" id="SM00849"/>
    </source>
</evidence>
<dbReference type="Pfam" id="PF10996">
    <property type="entry name" value="Beta-Casp"/>
    <property type="match status" value="1"/>
</dbReference>
<feature type="domain" description="Metallo-beta-lactamase" evidence="3">
    <location>
        <begin position="27"/>
        <end position="238"/>
    </location>
</feature>
<feature type="domain" description="Beta-Casp" evidence="4">
    <location>
        <begin position="260"/>
        <end position="385"/>
    </location>
</feature>
<sequence length="470" mass="51460">MDERVRAESQRRPQPSLTFLGGAGTVTGSKYLIQSGQSRLLVDCGLFQGLRPLRRRNWERLPIPAESIDAVLLTHAHLDHCGYLPALYRQGFRGPVWCTTGTLALAEIVLRDSAHLQEEDARTARERGSSRHASPRALYDSADVERLLPSFRSVPFDESLSVATGTTAVFRPAGHILGSSTIRVETDGRSVLFSGDLGRPSHPLLVPPAPVGDVDTVVVESTYGDRSHPKPDRARMGRLISEALGRGGTVLIPAFAIDRTEVLLAELTRLLSEGLIPAVPIYVDSPMALRALKVYREAVSREAEDLRPGQSPPLGPLDPRGLRELSTPEQSRAINQPSTPSIIVSASGMASGGRVVHHLARLLPNRRNLVLIVGFQAEGTRGRDLLHGATAVKCFGEYVPVRAQIAEVPWLSVHADREDLLVWLRTATRPPHTCYIVHGEPEAAAELCRRVNRDLDWTAVVPRPDERVLL</sequence>
<dbReference type="Proteomes" id="UP000704762">
    <property type="component" value="Unassembled WGS sequence"/>
</dbReference>
<dbReference type="InterPro" id="IPR011108">
    <property type="entry name" value="RMMBL"/>
</dbReference>
<dbReference type="SMART" id="SM01027">
    <property type="entry name" value="Beta-Casp"/>
    <property type="match status" value="1"/>
</dbReference>
<dbReference type="InterPro" id="IPR050698">
    <property type="entry name" value="MBL"/>
</dbReference>
<dbReference type="Gene3D" id="3.40.50.10890">
    <property type="match status" value="1"/>
</dbReference>
<dbReference type="Pfam" id="PF07521">
    <property type="entry name" value="RMMBL"/>
    <property type="match status" value="1"/>
</dbReference>
<dbReference type="EMBL" id="JAFBCF010000001">
    <property type="protein sequence ID" value="MBM7798462.1"/>
    <property type="molecule type" value="Genomic_DNA"/>
</dbReference>
<dbReference type="SMART" id="SM00849">
    <property type="entry name" value="Lactamase_B"/>
    <property type="match status" value="1"/>
</dbReference>
<evidence type="ECO:0000256" key="1">
    <source>
        <dbReference type="ARBA" id="ARBA00022801"/>
    </source>
</evidence>
<evidence type="ECO:0000313" key="5">
    <source>
        <dbReference type="EMBL" id="MBM7798462.1"/>
    </source>
</evidence>
<comment type="caution">
    <text evidence="5">The sequence shown here is derived from an EMBL/GenBank/DDBJ whole genome shotgun (WGS) entry which is preliminary data.</text>
</comment>
<evidence type="ECO:0000256" key="2">
    <source>
        <dbReference type="SAM" id="MobiDB-lite"/>
    </source>
</evidence>
<accession>A0ABS2RIR1</accession>
<dbReference type="InterPro" id="IPR001279">
    <property type="entry name" value="Metallo-B-lactamas"/>
</dbReference>
<evidence type="ECO:0000313" key="6">
    <source>
        <dbReference type="Proteomes" id="UP000704762"/>
    </source>
</evidence>
<protein>
    <submittedName>
        <fullName evidence="5">Metallo-beta-lactamase family protein</fullName>
    </submittedName>
</protein>
<dbReference type="Gene3D" id="3.60.15.10">
    <property type="entry name" value="Ribonuclease Z/Hydroxyacylglutathione hydrolase-like"/>
    <property type="match status" value="1"/>
</dbReference>